<accession>A0A3Q2C6E6</accession>
<feature type="compositionally biased region" description="Polar residues" evidence="1">
    <location>
        <begin position="191"/>
        <end position="200"/>
    </location>
</feature>
<dbReference type="Proteomes" id="UP000265020">
    <property type="component" value="Unassembled WGS sequence"/>
</dbReference>
<sequence length="354" mass="39812">MASPTVSFIVLLFVAESMTKQLNTENILINVTAGPLADTELQQSSSLQINLNISVGEEQVLVNAIPVELSGVTRFNCQAVFLDSSNGSSEFDSGDLLSAVTRVMVSQNRLYSDSDEVVALQVFSQVIELEGKEVHQPDMCEVKILMSPDFQKLAQFTNIYPIGHSELFQIPRENDVVVTDPPNSRRDEEQLMSQTTSQYPHTEKQSETTQEEIAAPGKLPETPLRMDPYLLYDEIYTDIPDDTEPIPSQQGERVSPPKEATSSYSAMCQWVEQARERLRSFCYESLPLFFLIMWVVVIGVVGSAFIVKILDLFFPACEHKNIFQINPITLMPEEEKLNLLESAELEPPEEERKP</sequence>
<evidence type="ECO:0000256" key="3">
    <source>
        <dbReference type="SAM" id="SignalP"/>
    </source>
</evidence>
<evidence type="ECO:0000256" key="2">
    <source>
        <dbReference type="SAM" id="Phobius"/>
    </source>
</evidence>
<dbReference type="GeneTree" id="ENSGT00390000008373"/>
<dbReference type="OMA" id="FNLMEVI"/>
<keyword evidence="2" id="KW-0472">Membrane</keyword>
<dbReference type="Ensembl" id="ENSCVAT00000015484.1">
    <property type="protein sequence ID" value="ENSCVAP00000000191.1"/>
    <property type="gene ID" value="ENSCVAG00000001079.1"/>
</dbReference>
<reference evidence="4" key="2">
    <citation type="submission" date="2025-09" db="UniProtKB">
        <authorList>
            <consortium name="Ensembl"/>
        </authorList>
    </citation>
    <scope>IDENTIFICATION</scope>
</reference>
<evidence type="ECO:0000256" key="1">
    <source>
        <dbReference type="SAM" id="MobiDB-lite"/>
    </source>
</evidence>
<feature type="transmembrane region" description="Helical" evidence="2">
    <location>
        <begin position="288"/>
        <end position="310"/>
    </location>
</feature>
<feature type="chain" id="PRO_5018734393" evidence="3">
    <location>
        <begin position="20"/>
        <end position="354"/>
    </location>
</feature>
<keyword evidence="3" id="KW-0732">Signal</keyword>
<dbReference type="GeneID" id="107093277"/>
<dbReference type="AlphaFoldDB" id="A0A3Q2C6E6"/>
<keyword evidence="2" id="KW-1133">Transmembrane helix</keyword>
<organism evidence="4 5">
    <name type="scientific">Cyprinodon variegatus</name>
    <name type="common">Sheepshead minnow</name>
    <dbReference type="NCBI Taxonomy" id="28743"/>
    <lineage>
        <taxon>Eukaryota</taxon>
        <taxon>Metazoa</taxon>
        <taxon>Chordata</taxon>
        <taxon>Craniata</taxon>
        <taxon>Vertebrata</taxon>
        <taxon>Euteleostomi</taxon>
        <taxon>Actinopterygii</taxon>
        <taxon>Neopterygii</taxon>
        <taxon>Teleostei</taxon>
        <taxon>Neoteleostei</taxon>
        <taxon>Acanthomorphata</taxon>
        <taxon>Ovalentaria</taxon>
        <taxon>Atherinomorphae</taxon>
        <taxon>Cyprinodontiformes</taxon>
        <taxon>Cyprinodontidae</taxon>
        <taxon>Cyprinodon</taxon>
    </lineage>
</organism>
<evidence type="ECO:0000313" key="4">
    <source>
        <dbReference type="Ensembl" id="ENSCVAP00000000191.1"/>
    </source>
</evidence>
<dbReference type="STRING" id="28743.ENSCVAP00000000191"/>
<feature type="region of interest" description="Disordered" evidence="1">
    <location>
        <begin position="178"/>
        <end position="213"/>
    </location>
</feature>
<dbReference type="CTD" id="116254"/>
<protein>
    <submittedName>
        <fullName evidence="4">Glycoprotein integral membrane 1</fullName>
    </submittedName>
</protein>
<reference evidence="4" key="1">
    <citation type="submission" date="2025-08" db="UniProtKB">
        <authorList>
            <consortium name="Ensembl"/>
        </authorList>
    </citation>
    <scope>IDENTIFICATION</scope>
</reference>
<keyword evidence="5" id="KW-1185">Reference proteome</keyword>
<dbReference type="RefSeq" id="XP_015243738.1">
    <property type="nucleotide sequence ID" value="XM_015388252.1"/>
</dbReference>
<dbReference type="PANTHER" id="PTHR28549">
    <property type="entry name" value="GLYCOPROTEIN INTEGRAL MEMBRANE PROTEIN 1"/>
    <property type="match status" value="1"/>
</dbReference>
<evidence type="ECO:0000313" key="5">
    <source>
        <dbReference type="Proteomes" id="UP000265020"/>
    </source>
</evidence>
<dbReference type="PANTHER" id="PTHR28549:SF1">
    <property type="entry name" value="GLYCOPROTEIN INTEGRAL MEMBRANE PROTEIN 1"/>
    <property type="match status" value="1"/>
</dbReference>
<dbReference type="OrthoDB" id="10022429at2759"/>
<dbReference type="KEGG" id="cvg:107093277"/>
<proteinExistence type="predicted"/>
<name>A0A3Q2C6E6_CYPVA</name>
<keyword evidence="2" id="KW-0812">Transmembrane</keyword>
<dbReference type="InterPro" id="IPR042319">
    <property type="entry name" value="GINM1"/>
</dbReference>
<feature type="signal peptide" evidence="3">
    <location>
        <begin position="1"/>
        <end position="19"/>
    </location>
</feature>